<gene>
    <name evidence="2" type="ORF">HUT08_13945</name>
</gene>
<feature type="region of interest" description="Disordered" evidence="1">
    <location>
        <begin position="124"/>
        <end position="148"/>
    </location>
</feature>
<organism evidence="2 3">
    <name type="scientific">Streptomyces buecherae</name>
    <dbReference type="NCBI Taxonomy" id="2763006"/>
    <lineage>
        <taxon>Bacteria</taxon>
        <taxon>Bacillati</taxon>
        <taxon>Actinomycetota</taxon>
        <taxon>Actinomycetes</taxon>
        <taxon>Kitasatosporales</taxon>
        <taxon>Streptomycetaceae</taxon>
        <taxon>Streptomyces</taxon>
    </lineage>
</organism>
<dbReference type="AlphaFoldDB" id="A0A7H8N7C0"/>
<reference evidence="2 3" key="1">
    <citation type="submission" date="2020-06" db="EMBL/GenBank/DDBJ databases">
        <title>Genome mining for natural products.</title>
        <authorList>
            <person name="Zhang B."/>
            <person name="Shi J."/>
            <person name="Ge H."/>
        </authorList>
    </citation>
    <scope>NUCLEOTIDE SEQUENCE [LARGE SCALE GENOMIC DNA]</scope>
    <source>
        <strain evidence="2 3">NA00687</strain>
    </source>
</reference>
<evidence type="ECO:0000256" key="1">
    <source>
        <dbReference type="SAM" id="MobiDB-lite"/>
    </source>
</evidence>
<protein>
    <submittedName>
        <fullName evidence="2">Uncharacterized protein</fullName>
    </submittedName>
</protein>
<sequence length="148" mass="16188">MTMVDSNSSFGLDYLKGYALWVRLNPPGSEATTERSGFAMSSTPAPTPSDDKLAAPIASYEGAARADQQAAVSVAQEINSRAESRRSGGNCQAIRMVGERVKTFRAAIQHRRATELSRVQRLREDPLERVPGQREFGRRGAERGDSEC</sequence>
<name>A0A7H8N7C0_9ACTN</name>
<accession>A0A7H8N7C0</accession>
<dbReference type="Proteomes" id="UP000509303">
    <property type="component" value="Chromosome"/>
</dbReference>
<feature type="region of interest" description="Disordered" evidence="1">
    <location>
        <begin position="29"/>
        <end position="53"/>
    </location>
</feature>
<keyword evidence="3" id="KW-1185">Reference proteome</keyword>
<dbReference type="EMBL" id="CP054929">
    <property type="protein sequence ID" value="QKW50450.1"/>
    <property type="molecule type" value="Genomic_DNA"/>
</dbReference>
<proteinExistence type="predicted"/>
<evidence type="ECO:0000313" key="3">
    <source>
        <dbReference type="Proteomes" id="UP000509303"/>
    </source>
</evidence>
<evidence type="ECO:0000313" key="2">
    <source>
        <dbReference type="EMBL" id="QKW50450.1"/>
    </source>
</evidence>
<dbReference type="RefSeq" id="WP_176162186.1">
    <property type="nucleotide sequence ID" value="NZ_CP054929.1"/>
</dbReference>
<feature type="compositionally biased region" description="Polar residues" evidence="1">
    <location>
        <begin position="30"/>
        <end position="44"/>
    </location>
</feature>